<evidence type="ECO:0000256" key="1">
    <source>
        <dbReference type="SAM" id="Phobius"/>
    </source>
</evidence>
<organism evidence="2 3">
    <name type="scientific">Anaeramoeba flamelloides</name>
    <dbReference type="NCBI Taxonomy" id="1746091"/>
    <lineage>
        <taxon>Eukaryota</taxon>
        <taxon>Metamonada</taxon>
        <taxon>Anaeramoebidae</taxon>
        <taxon>Anaeramoeba</taxon>
    </lineage>
</organism>
<protein>
    <submittedName>
        <fullName evidence="2">Transmembrane protein</fullName>
    </submittedName>
</protein>
<reference evidence="2" key="1">
    <citation type="submission" date="2022-08" db="EMBL/GenBank/DDBJ databases">
        <title>Novel sulfate-reducing endosymbionts in the free-living metamonad Anaeramoeba.</title>
        <authorList>
            <person name="Jerlstrom-Hultqvist J."/>
            <person name="Cepicka I."/>
            <person name="Gallot-Lavallee L."/>
            <person name="Salas-Leiva D."/>
            <person name="Curtis B.A."/>
            <person name="Zahonova K."/>
            <person name="Pipaliya S."/>
            <person name="Dacks J."/>
            <person name="Roger A.J."/>
        </authorList>
    </citation>
    <scope>NUCLEOTIDE SEQUENCE</scope>
    <source>
        <strain evidence="2">Schooner1</strain>
    </source>
</reference>
<accession>A0ABQ8YE72</accession>
<evidence type="ECO:0000313" key="3">
    <source>
        <dbReference type="Proteomes" id="UP001150062"/>
    </source>
</evidence>
<keyword evidence="1 2" id="KW-0812">Transmembrane</keyword>
<sequence length="923" mass="106158">MCPYCYEPKDVKGHPLECTKLQSIIKTELQKHKFSYIITKLNVQTCLEGKEVIDLFIDNSKFLIQASCLTISEGVDCTLAGQEMGGSGGNWIGDTEVYYFDNDAARSGACSDWEESWFSTEISDIGYISFYWKVSSEEDYDFLRFYIDGELQDEISGEVDWIKKTYTVDKESTHILEWRYSKDGSAGDGMDCGWVDQLVLEESQPTITLGDALDNQDLTFTTGGDPEWYQQEEEYHYDNDAARSGDCKDNQESWFSTEISGKGYISFYWKVSSEDNWDYLQFYIDGELQDRISGNVDWIKKTYTVDKESTYTLKWVYSKDGSYGDGMDCGWVDKLVIEESQPPITLGDALDNQDLNFTIGGDSNWYGQEKEDAYYDKDVARSGNCQDNQESWFSTEISHKGYISFYWKVSSEPDYDFLQFYIDGELQDEISGEVAWVKKTYLVEKESTHTLKWEYYKDQTDGGTTGSDCGWVDKLVIEETKPPVVLGEALDNQDLNFTIGGNSDWYEQKEYYYYENDAARSGDCKDNEESWFSTEISDIAYISFYWKVSSELNYDFLRFYIDGELQDQISGEVDWIKKGYLVEKESTHTLKWEYSKNGWDSDKVGMDCGWVDKLVLEDFDTGITLGEALDNQDLTFTTGGDSDWYVQEKYYRIGNSAVRSGPLTSNGTWMKTTIEGKGKLSFSWGIASYNRENTLILKVDSEIRAVYENYNIWEEVVLYIHNEGMTEIQWLYIMNPDCDTHAIVDNVQFEKSQFQISLNEALDNEKVNITTQGDSEWHGQDEISISGNFAAISGGVEQFQASYMHAKLNGKGQISFYWKVSSEDGFDFLEFYVDGKFQEKISGEVDWAKKSYTIPQGGDHKLSWVFSKKTSTSIDKGMGWVDALTFIEDISEDENDDTSQGYNIFSYSFAFFLCLFYFIVSFF</sequence>
<dbReference type="Proteomes" id="UP001150062">
    <property type="component" value="Unassembled WGS sequence"/>
</dbReference>
<dbReference type="EMBL" id="JAOAOG010000173">
    <property type="protein sequence ID" value="KAJ6242830.1"/>
    <property type="molecule type" value="Genomic_DNA"/>
</dbReference>
<keyword evidence="1" id="KW-0472">Membrane</keyword>
<feature type="transmembrane region" description="Helical" evidence="1">
    <location>
        <begin position="904"/>
        <end position="922"/>
    </location>
</feature>
<evidence type="ECO:0000313" key="2">
    <source>
        <dbReference type="EMBL" id="KAJ6242830.1"/>
    </source>
</evidence>
<keyword evidence="1" id="KW-1133">Transmembrane helix</keyword>
<keyword evidence="3" id="KW-1185">Reference proteome</keyword>
<proteinExistence type="predicted"/>
<comment type="caution">
    <text evidence="2">The sequence shown here is derived from an EMBL/GenBank/DDBJ whole genome shotgun (WGS) entry which is preliminary data.</text>
</comment>
<name>A0ABQ8YE72_9EUKA</name>
<gene>
    <name evidence="2" type="ORF">M0813_02680</name>
</gene>